<name>A0A969WC68_9GAMM</name>
<dbReference type="Proteomes" id="UP000653472">
    <property type="component" value="Unassembled WGS sequence"/>
</dbReference>
<dbReference type="AlphaFoldDB" id="A0A969WC68"/>
<organism evidence="1 2">
    <name type="scientific">Solimonas marina</name>
    <dbReference type="NCBI Taxonomy" id="2714601"/>
    <lineage>
        <taxon>Bacteria</taxon>
        <taxon>Pseudomonadati</taxon>
        <taxon>Pseudomonadota</taxon>
        <taxon>Gammaproteobacteria</taxon>
        <taxon>Nevskiales</taxon>
        <taxon>Nevskiaceae</taxon>
        <taxon>Solimonas</taxon>
    </lineage>
</organism>
<gene>
    <name evidence="1" type="ORF">G7Y82_13560</name>
</gene>
<evidence type="ECO:0000313" key="2">
    <source>
        <dbReference type="Proteomes" id="UP000653472"/>
    </source>
</evidence>
<sequence length="157" mass="17950">MKTLAWLLFFLCVSLLSLMKGNKYLVERRMGSLCRSDGGIRVYEKVILPKNMFDEYGNPFPGWQQRSVKNLLGHEYLYDDEYEALNNGQPELGGTSLIRHDQKIIRRADGQLLAEKIYYSSYGGDISLLIGFESTVNTCPSRKEEQQLIRSVFVKGA</sequence>
<dbReference type="RefSeq" id="WP_168148661.1">
    <property type="nucleotide sequence ID" value="NZ_JAAVXB010000007.1"/>
</dbReference>
<dbReference type="EMBL" id="JAAVXB010000007">
    <property type="protein sequence ID" value="NKF23343.1"/>
    <property type="molecule type" value="Genomic_DNA"/>
</dbReference>
<reference evidence="1" key="1">
    <citation type="submission" date="2020-03" db="EMBL/GenBank/DDBJ databases">
        <title>Solimonas marina sp. nov., isolated from deep seawater of the Pacific Ocean.</title>
        <authorList>
            <person name="Liu X."/>
            <person name="Lai Q."/>
            <person name="Sun F."/>
            <person name="Gai Y."/>
            <person name="Li G."/>
            <person name="Shao Z."/>
        </authorList>
    </citation>
    <scope>NUCLEOTIDE SEQUENCE</scope>
    <source>
        <strain evidence="1">C16B3</strain>
    </source>
</reference>
<evidence type="ECO:0000313" key="1">
    <source>
        <dbReference type="EMBL" id="NKF23343.1"/>
    </source>
</evidence>
<protein>
    <submittedName>
        <fullName evidence="1">Uncharacterized protein</fullName>
    </submittedName>
</protein>
<keyword evidence="2" id="KW-1185">Reference proteome</keyword>
<accession>A0A969WC68</accession>
<proteinExistence type="predicted"/>
<comment type="caution">
    <text evidence="1">The sequence shown here is derived from an EMBL/GenBank/DDBJ whole genome shotgun (WGS) entry which is preliminary data.</text>
</comment>